<keyword evidence="5" id="KW-1185">Reference proteome</keyword>
<keyword evidence="3" id="KW-0812">Transmembrane</keyword>
<dbReference type="AlphaFoldDB" id="A0A261GB97"/>
<dbReference type="Pfam" id="PF05949">
    <property type="entry name" value="DUF881"/>
    <property type="match status" value="1"/>
</dbReference>
<dbReference type="EMBL" id="MWXA01000001">
    <property type="protein sequence ID" value="OZG68707.1"/>
    <property type="molecule type" value="Genomic_DNA"/>
</dbReference>
<accession>A0A261GB97</accession>
<evidence type="ECO:0000313" key="4">
    <source>
        <dbReference type="EMBL" id="OZG68707.1"/>
    </source>
</evidence>
<dbReference type="GO" id="GO:0005886">
    <property type="term" value="C:plasma membrane"/>
    <property type="evidence" value="ECO:0007669"/>
    <property type="project" value="TreeGrafter"/>
</dbReference>
<dbReference type="Gene3D" id="3.30.70.1880">
    <property type="entry name" value="Protein of unknown function DUF881"/>
    <property type="match status" value="1"/>
</dbReference>
<evidence type="ECO:0000256" key="3">
    <source>
        <dbReference type="SAM" id="Phobius"/>
    </source>
</evidence>
<evidence type="ECO:0008006" key="6">
    <source>
        <dbReference type="Google" id="ProtNLM"/>
    </source>
</evidence>
<keyword evidence="3" id="KW-1133">Transmembrane helix</keyword>
<dbReference type="PANTHER" id="PTHR37313:SF4">
    <property type="entry name" value="CONSERVED MEMBRANE PROTEIN-RELATED"/>
    <property type="match status" value="1"/>
</dbReference>
<reference evidence="4 5" key="1">
    <citation type="journal article" date="2017" name="BMC Genomics">
        <title>Comparative genomic and phylogenomic analyses of the Bifidobacteriaceae family.</title>
        <authorList>
            <person name="Lugli G.A."/>
            <person name="Milani C."/>
            <person name="Turroni F."/>
            <person name="Duranti S."/>
            <person name="Mancabelli L."/>
            <person name="Mangifesta M."/>
            <person name="Ferrario C."/>
            <person name="Modesto M."/>
            <person name="Mattarelli P."/>
            <person name="Jiri K."/>
            <person name="van Sinderen D."/>
            <person name="Ventura M."/>
        </authorList>
    </citation>
    <scope>NUCLEOTIDE SEQUENCE [LARGE SCALE GENOMIC DNA]</scope>
    <source>
        <strain evidence="4 5">LMG 28769</strain>
    </source>
</reference>
<comment type="similarity">
    <text evidence="1">Belongs to the UPF0749 family.</text>
</comment>
<dbReference type="Proteomes" id="UP000216451">
    <property type="component" value="Unassembled WGS sequence"/>
</dbReference>
<proteinExistence type="inferred from homology"/>
<evidence type="ECO:0000256" key="2">
    <source>
        <dbReference type="SAM" id="MobiDB-lite"/>
    </source>
</evidence>
<dbReference type="OrthoDB" id="3214641at2"/>
<evidence type="ECO:0000256" key="1">
    <source>
        <dbReference type="ARBA" id="ARBA00009108"/>
    </source>
</evidence>
<organism evidence="4 5">
    <name type="scientific">Bifidobacterium aquikefiri</name>
    <dbReference type="NCBI Taxonomy" id="1653207"/>
    <lineage>
        <taxon>Bacteria</taxon>
        <taxon>Bacillati</taxon>
        <taxon>Actinomycetota</taxon>
        <taxon>Actinomycetes</taxon>
        <taxon>Bifidobacteriales</taxon>
        <taxon>Bifidobacteriaceae</taxon>
        <taxon>Bifidobacterium</taxon>
    </lineage>
</organism>
<dbReference type="InterPro" id="IPR010273">
    <property type="entry name" value="DUF881"/>
</dbReference>
<comment type="caution">
    <text evidence="4">The sequence shown here is derived from an EMBL/GenBank/DDBJ whole genome shotgun (WGS) entry which is preliminary data.</text>
</comment>
<dbReference type="GeneID" id="98294719"/>
<gene>
    <name evidence="4" type="ORF">BAQU_0005</name>
</gene>
<dbReference type="PANTHER" id="PTHR37313">
    <property type="entry name" value="UPF0749 PROTEIN RV1825"/>
    <property type="match status" value="1"/>
</dbReference>
<evidence type="ECO:0000313" key="5">
    <source>
        <dbReference type="Proteomes" id="UP000216451"/>
    </source>
</evidence>
<feature type="transmembrane region" description="Helical" evidence="3">
    <location>
        <begin position="12"/>
        <end position="32"/>
    </location>
</feature>
<name>A0A261GB97_9BIFI</name>
<feature type="region of interest" description="Disordered" evidence="2">
    <location>
        <begin position="72"/>
        <end position="103"/>
    </location>
</feature>
<protein>
    <recommendedName>
        <fullName evidence="6">DUF881 domain-containing protein</fullName>
    </recommendedName>
</protein>
<sequence length="251" mass="26904">MAQHTGKHQIHHSLPGMVAVAVIFALTGYLLITNIRVNRSVTVTSDTAGLVEERVDKVNSLSSQVSRLSSRINSLKSSTSETNKAESDDPGSSTVLPAVKGPGVTVTLDDSPLWEQKLDESGSSATINDYVVHQQDLEGVINALWAGGAESMEIQNQRVLPTTAVRCVGNVLLIQGKKFSPPYTVSAIGPTQDMIDALDNSPTIQIYQQYVSSIGLGWKVETSASLTFPKATAVLQPLQYAKVDEKAKANE</sequence>
<keyword evidence="3" id="KW-0472">Membrane</keyword>
<dbReference type="RefSeq" id="WP_094692039.1">
    <property type="nucleotide sequence ID" value="NZ_CALENZ010000002.1"/>
</dbReference>